<keyword evidence="3 5" id="KW-0732">Signal</keyword>
<evidence type="ECO:0000256" key="5">
    <source>
        <dbReference type="SAM" id="SignalP"/>
    </source>
</evidence>
<sequence length="191" mass="20398">MKNVLTGKALLSLLLAGSVMSASAEETQDGTITFSGFIYNSTCTIDLNGDNSPDAHVQMGRYPTSAFGKKYDTAGGEGIYGKIDISLIDCPDQGNVTLKLNGKPKNGESDILELDNPGDDSTAKNIGIIIYDRDGDHSGDGIDIDGSFEKEYHVENSASWEASYVAKYISMADDVEAGQANATLNYTLTYN</sequence>
<gene>
    <name evidence="7" type="ORF">I8608_002145</name>
</gene>
<reference evidence="7" key="1">
    <citation type="journal article" date="2018" name="Genome Biol.">
        <title>SKESA: strategic k-mer extension for scrupulous assemblies.</title>
        <authorList>
            <person name="Souvorov A."/>
            <person name="Agarwala R."/>
            <person name="Lipman D.J."/>
        </authorList>
    </citation>
    <scope>NUCLEOTIDE SEQUENCE</scope>
    <source>
        <strain evidence="7">Morganella morganii ARLG-3209</strain>
    </source>
</reference>
<evidence type="ECO:0000313" key="7">
    <source>
        <dbReference type="EMBL" id="HAT3809287.1"/>
    </source>
</evidence>
<dbReference type="Proteomes" id="UP000865968">
    <property type="component" value="Unassembled WGS sequence"/>
</dbReference>
<dbReference type="GO" id="GO:0009289">
    <property type="term" value="C:pilus"/>
    <property type="evidence" value="ECO:0007669"/>
    <property type="project" value="UniProtKB-SubCell"/>
</dbReference>
<comment type="caution">
    <text evidence="7">The sequence shown here is derived from an EMBL/GenBank/DDBJ whole genome shotgun (WGS) entry which is preliminary data.</text>
</comment>
<evidence type="ECO:0000256" key="4">
    <source>
        <dbReference type="ARBA" id="ARBA00023263"/>
    </source>
</evidence>
<evidence type="ECO:0000256" key="1">
    <source>
        <dbReference type="ARBA" id="ARBA00004561"/>
    </source>
</evidence>
<keyword evidence="4" id="KW-0281">Fimbrium</keyword>
<dbReference type="InterPro" id="IPR008966">
    <property type="entry name" value="Adhesion_dom_sf"/>
</dbReference>
<feature type="signal peptide" evidence="5">
    <location>
        <begin position="1"/>
        <end position="24"/>
    </location>
</feature>
<dbReference type="Gene3D" id="2.60.40.1090">
    <property type="entry name" value="Fimbrial-type adhesion domain"/>
    <property type="match status" value="1"/>
</dbReference>
<comment type="subcellular location">
    <subcellularLocation>
        <location evidence="1">Fimbrium</location>
    </subcellularLocation>
</comment>
<name>A0AAN5S058_MORMO</name>
<dbReference type="GO" id="GO:0043709">
    <property type="term" value="P:cell adhesion involved in single-species biofilm formation"/>
    <property type="evidence" value="ECO:0007669"/>
    <property type="project" value="TreeGrafter"/>
</dbReference>
<dbReference type="PANTHER" id="PTHR33420:SF3">
    <property type="entry name" value="FIMBRIAL SUBUNIT ELFA"/>
    <property type="match status" value="1"/>
</dbReference>
<evidence type="ECO:0000313" key="8">
    <source>
        <dbReference type="Proteomes" id="UP000865968"/>
    </source>
</evidence>
<organism evidence="7 8">
    <name type="scientific">Morganella morganii</name>
    <name type="common">Proteus morganii</name>
    <dbReference type="NCBI Taxonomy" id="582"/>
    <lineage>
        <taxon>Bacteria</taxon>
        <taxon>Pseudomonadati</taxon>
        <taxon>Pseudomonadota</taxon>
        <taxon>Gammaproteobacteria</taxon>
        <taxon>Enterobacterales</taxon>
        <taxon>Morganellaceae</taxon>
        <taxon>Morganella</taxon>
    </lineage>
</organism>
<dbReference type="EMBL" id="DACSWI010000005">
    <property type="protein sequence ID" value="HAT3809287.1"/>
    <property type="molecule type" value="Genomic_DNA"/>
</dbReference>
<dbReference type="InterPro" id="IPR000259">
    <property type="entry name" value="Adhesion_dom_fimbrial"/>
</dbReference>
<accession>A0AAN5S058</accession>
<proteinExistence type="inferred from homology"/>
<feature type="chain" id="PRO_5042897299" evidence="5">
    <location>
        <begin position="25"/>
        <end position="191"/>
    </location>
</feature>
<dbReference type="InterPro" id="IPR036937">
    <property type="entry name" value="Adhesion_dom_fimbrial_sf"/>
</dbReference>
<dbReference type="SUPFAM" id="SSF49401">
    <property type="entry name" value="Bacterial adhesins"/>
    <property type="match status" value="1"/>
</dbReference>
<feature type="domain" description="Fimbrial-type adhesion" evidence="6">
    <location>
        <begin position="32"/>
        <end position="190"/>
    </location>
</feature>
<dbReference type="Pfam" id="PF00419">
    <property type="entry name" value="Fimbrial"/>
    <property type="match status" value="1"/>
</dbReference>
<protein>
    <submittedName>
        <fullName evidence="7">Type 1 fimbrial protein</fullName>
    </submittedName>
</protein>
<evidence type="ECO:0000256" key="2">
    <source>
        <dbReference type="ARBA" id="ARBA00006671"/>
    </source>
</evidence>
<evidence type="ECO:0000256" key="3">
    <source>
        <dbReference type="ARBA" id="ARBA00022729"/>
    </source>
</evidence>
<reference evidence="7" key="2">
    <citation type="submission" date="2020-10" db="EMBL/GenBank/DDBJ databases">
        <authorList>
            <consortium name="NCBI Pathogen Detection Project"/>
        </authorList>
    </citation>
    <scope>NUCLEOTIDE SEQUENCE</scope>
    <source>
        <strain evidence="7">Morganella morganii ARLG-3209</strain>
    </source>
</reference>
<dbReference type="InterPro" id="IPR050263">
    <property type="entry name" value="Bact_Fimbrial_Adh_Pro"/>
</dbReference>
<evidence type="ECO:0000259" key="6">
    <source>
        <dbReference type="Pfam" id="PF00419"/>
    </source>
</evidence>
<comment type="similarity">
    <text evidence="2">Belongs to the fimbrial protein family.</text>
</comment>
<dbReference type="PANTHER" id="PTHR33420">
    <property type="entry name" value="FIMBRIAL SUBUNIT ELFA-RELATED"/>
    <property type="match status" value="1"/>
</dbReference>
<dbReference type="AlphaFoldDB" id="A0AAN5S058"/>